<dbReference type="PANTHER" id="PTHR42769">
    <property type="entry name" value="SUPEROXIDE DISMUTASE"/>
    <property type="match status" value="1"/>
</dbReference>
<dbReference type="Pfam" id="PF02777">
    <property type="entry name" value="Sod_Fe_C"/>
    <property type="match status" value="1"/>
</dbReference>
<dbReference type="InterPro" id="IPR019831">
    <property type="entry name" value="Mn/Fe_SOD_N"/>
</dbReference>
<feature type="binding site" evidence="6">
    <location>
        <position position="158"/>
    </location>
    <ligand>
        <name>Mn(2+)</name>
        <dbReference type="ChEBI" id="CHEBI:29035"/>
    </ligand>
</feature>
<comment type="catalytic activity">
    <reaction evidence="7">
        <text>2 superoxide + 2 H(+) = H2O2 + O2</text>
        <dbReference type="Rhea" id="RHEA:20696"/>
        <dbReference type="ChEBI" id="CHEBI:15378"/>
        <dbReference type="ChEBI" id="CHEBI:15379"/>
        <dbReference type="ChEBI" id="CHEBI:16240"/>
        <dbReference type="ChEBI" id="CHEBI:18421"/>
        <dbReference type="EC" id="1.15.1.1"/>
    </reaction>
</comment>
<dbReference type="GO" id="GO:0046872">
    <property type="term" value="F:metal ion binding"/>
    <property type="evidence" value="ECO:0007669"/>
    <property type="project" value="UniProtKB-KW"/>
</dbReference>
<dbReference type="STRING" id="1561003.Ark11_1397"/>
<evidence type="ECO:0000259" key="8">
    <source>
        <dbReference type="Pfam" id="PF00081"/>
    </source>
</evidence>
<dbReference type="PROSITE" id="PS00088">
    <property type="entry name" value="SOD_MN"/>
    <property type="match status" value="1"/>
</dbReference>
<evidence type="ECO:0000313" key="11">
    <source>
        <dbReference type="Proteomes" id="UP000198651"/>
    </source>
</evidence>
<dbReference type="Proteomes" id="UP000198651">
    <property type="component" value="Chromosome I"/>
</dbReference>
<feature type="domain" description="Manganese/iron superoxide dismutase C-terminal" evidence="9">
    <location>
        <begin position="90"/>
        <end position="191"/>
    </location>
</feature>
<dbReference type="SUPFAM" id="SSF54719">
    <property type="entry name" value="Fe,Mn superoxide dismutase (SOD), C-terminal domain"/>
    <property type="match status" value="1"/>
</dbReference>
<evidence type="ECO:0000256" key="6">
    <source>
        <dbReference type="PIRSR" id="PIRSR000349-1"/>
    </source>
</evidence>
<feature type="binding site" evidence="6">
    <location>
        <position position="74"/>
    </location>
    <ligand>
        <name>Mn(2+)</name>
        <dbReference type="ChEBI" id="CHEBI:29035"/>
    </ligand>
</feature>
<evidence type="ECO:0000256" key="4">
    <source>
        <dbReference type="ARBA" id="ARBA00023002"/>
    </source>
</evidence>
<keyword evidence="11" id="KW-1185">Reference proteome</keyword>
<dbReference type="RefSeq" id="WP_092343346.1">
    <property type="nucleotide sequence ID" value="NZ_FLSL01000097.1"/>
</dbReference>
<dbReference type="Gene3D" id="3.55.40.20">
    <property type="entry name" value="Iron/manganese superoxide dismutase, C-terminal domain"/>
    <property type="match status" value="1"/>
</dbReference>
<dbReference type="PRINTS" id="PR01703">
    <property type="entry name" value="MNSODISMTASE"/>
</dbReference>
<dbReference type="Gene3D" id="1.10.287.990">
    <property type="entry name" value="Fe,Mn superoxide dismutase (SOD) domain"/>
    <property type="match status" value="1"/>
</dbReference>
<proteinExistence type="inferred from homology"/>
<accession>A0A0S4M7D9</accession>
<feature type="binding site" evidence="6">
    <location>
        <position position="162"/>
    </location>
    <ligand>
        <name>Mn(2+)</name>
        <dbReference type="ChEBI" id="CHEBI:29035"/>
    </ligand>
</feature>
<keyword evidence="3 6" id="KW-0479">Metal-binding</keyword>
<comment type="function">
    <text evidence="7">Destroys radicals which are normally produced within the cells and which are toxic to biological systems.</text>
</comment>
<dbReference type="EC" id="1.15.1.1" evidence="2 7"/>
<dbReference type="InterPro" id="IPR001189">
    <property type="entry name" value="Mn/Fe_SOD"/>
</dbReference>
<dbReference type="FunFam" id="1.10.287.990:FF:000002">
    <property type="entry name" value="Superoxide dismutase"/>
    <property type="match status" value="1"/>
</dbReference>
<dbReference type="EMBL" id="LN906597">
    <property type="protein sequence ID" value="CUT18198.1"/>
    <property type="molecule type" value="Genomic_DNA"/>
</dbReference>
<dbReference type="InterPro" id="IPR019833">
    <property type="entry name" value="Mn/Fe_SOD_BS"/>
</dbReference>
<reference evidence="11" key="1">
    <citation type="submission" date="2015-11" db="EMBL/GenBank/DDBJ databases">
        <authorList>
            <person name="Seth-Smith H.M.B."/>
        </authorList>
    </citation>
    <scope>NUCLEOTIDE SEQUENCE [LARGE SCALE GENOMIC DNA]</scope>
    <source>
        <strain evidence="11">2013Ark11</strain>
    </source>
</reference>
<feature type="domain" description="Manganese/iron superoxide dismutase N-terminal" evidence="8">
    <location>
        <begin position="2"/>
        <end position="81"/>
    </location>
</feature>
<comment type="similarity">
    <text evidence="1 7">Belongs to the iron/manganese superoxide dismutase family.</text>
</comment>
<evidence type="ECO:0000313" key="10">
    <source>
        <dbReference type="EMBL" id="CUT18198.1"/>
    </source>
</evidence>
<evidence type="ECO:0000259" key="9">
    <source>
        <dbReference type="Pfam" id="PF02777"/>
    </source>
</evidence>
<dbReference type="PANTHER" id="PTHR42769:SF3">
    <property type="entry name" value="SUPEROXIDE DISMUTASE [FE] 2, CHLOROPLASTIC"/>
    <property type="match status" value="1"/>
</dbReference>
<evidence type="ECO:0000256" key="3">
    <source>
        <dbReference type="ARBA" id="ARBA00022723"/>
    </source>
</evidence>
<dbReference type="PATRIC" id="fig|1561003.3.peg.1441"/>
<sequence>MKHELPPLPYAYDELEPFISKETLITHHDKHHAGYVNNLNKLIVGTEFEDSTLEDIICKSNGVIFNNAAQVWNHNFYFECLRKPLEDNSPSGDLATAIEKRWSSFDNFRKEFTAFSAALFGSAWAWLVLTPDNTLEMLGTSNASTPLSTDSKALLSCDVWEHAYYIDHKNVRAEYLESFWSIVNWDFVAKNFAAN</sequence>
<dbReference type="SUPFAM" id="SSF46609">
    <property type="entry name" value="Fe,Mn superoxide dismutase (SOD), N-terminal domain"/>
    <property type="match status" value="1"/>
</dbReference>
<dbReference type="InterPro" id="IPR036314">
    <property type="entry name" value="SOD_C_sf"/>
</dbReference>
<dbReference type="OrthoDB" id="9803125at2"/>
<name>A0A0S4M7D9_9BURK</name>
<dbReference type="PIRSF" id="PIRSF000349">
    <property type="entry name" value="SODismutase"/>
    <property type="match status" value="1"/>
</dbReference>
<evidence type="ECO:0000256" key="2">
    <source>
        <dbReference type="ARBA" id="ARBA00012682"/>
    </source>
</evidence>
<organism evidence="10 11">
    <name type="scientific">Candidatus Ichthyocystis hellenicum</name>
    <dbReference type="NCBI Taxonomy" id="1561003"/>
    <lineage>
        <taxon>Bacteria</taxon>
        <taxon>Pseudomonadati</taxon>
        <taxon>Pseudomonadota</taxon>
        <taxon>Betaproteobacteria</taxon>
        <taxon>Burkholderiales</taxon>
        <taxon>Candidatus Ichthyocystis</taxon>
    </lineage>
</organism>
<dbReference type="GO" id="GO:0004784">
    <property type="term" value="F:superoxide dismutase activity"/>
    <property type="evidence" value="ECO:0007669"/>
    <property type="project" value="UniProtKB-EC"/>
</dbReference>
<evidence type="ECO:0000256" key="7">
    <source>
        <dbReference type="RuleBase" id="RU000414"/>
    </source>
</evidence>
<gene>
    <name evidence="10" type="primary">sodB</name>
    <name evidence="10" type="ORF">Ark11_1397</name>
</gene>
<evidence type="ECO:0000256" key="5">
    <source>
        <dbReference type="ARBA" id="ARBA00023004"/>
    </source>
</evidence>
<dbReference type="Pfam" id="PF00081">
    <property type="entry name" value="Sod_Fe_N"/>
    <property type="match status" value="1"/>
</dbReference>
<keyword evidence="5" id="KW-0408">Iron</keyword>
<dbReference type="AlphaFoldDB" id="A0A0S4M7D9"/>
<feature type="binding site" evidence="6">
    <location>
        <position position="27"/>
    </location>
    <ligand>
        <name>Mn(2+)</name>
        <dbReference type="ChEBI" id="CHEBI:29035"/>
    </ligand>
</feature>
<dbReference type="InterPro" id="IPR036324">
    <property type="entry name" value="Mn/Fe_SOD_N_sf"/>
</dbReference>
<protein>
    <recommendedName>
        <fullName evidence="2 7">Superoxide dismutase</fullName>
        <ecNumber evidence="2 7">1.15.1.1</ecNumber>
    </recommendedName>
</protein>
<dbReference type="InterPro" id="IPR019832">
    <property type="entry name" value="Mn/Fe_SOD_C"/>
</dbReference>
<keyword evidence="4 7" id="KW-0560">Oxidoreductase</keyword>
<evidence type="ECO:0000256" key="1">
    <source>
        <dbReference type="ARBA" id="ARBA00008714"/>
    </source>
</evidence>